<protein>
    <submittedName>
        <fullName evidence="5">GGDEF domain-containing response regulator</fullName>
    </submittedName>
</protein>
<evidence type="ECO:0000259" key="4">
    <source>
        <dbReference type="PROSITE" id="PS50887"/>
    </source>
</evidence>
<organism evidence="5 6">
    <name type="scientific">Colwellia asteriadis</name>
    <dbReference type="NCBI Taxonomy" id="517723"/>
    <lineage>
        <taxon>Bacteria</taxon>
        <taxon>Pseudomonadati</taxon>
        <taxon>Pseudomonadota</taxon>
        <taxon>Gammaproteobacteria</taxon>
        <taxon>Alteromonadales</taxon>
        <taxon>Colwelliaceae</taxon>
        <taxon>Colwellia</taxon>
    </lineage>
</organism>
<dbReference type="Pfam" id="PF00563">
    <property type="entry name" value="EAL"/>
    <property type="match status" value="1"/>
</dbReference>
<dbReference type="Pfam" id="PF00072">
    <property type="entry name" value="Response_reg"/>
    <property type="match status" value="1"/>
</dbReference>
<dbReference type="CDD" id="cd01948">
    <property type="entry name" value="EAL"/>
    <property type="match status" value="1"/>
</dbReference>
<dbReference type="InterPro" id="IPR043128">
    <property type="entry name" value="Rev_trsase/Diguanyl_cyclase"/>
</dbReference>
<dbReference type="SMART" id="SM00267">
    <property type="entry name" value="GGDEF"/>
    <property type="match status" value="1"/>
</dbReference>
<name>A0ABN1L3Q5_9GAMM</name>
<dbReference type="SUPFAM" id="SSF52172">
    <property type="entry name" value="CheY-like"/>
    <property type="match status" value="1"/>
</dbReference>
<dbReference type="PROSITE" id="PS50883">
    <property type="entry name" value="EAL"/>
    <property type="match status" value="1"/>
</dbReference>
<dbReference type="InterPro" id="IPR001789">
    <property type="entry name" value="Sig_transdc_resp-reg_receiver"/>
</dbReference>
<dbReference type="InterPro" id="IPR000160">
    <property type="entry name" value="GGDEF_dom"/>
</dbReference>
<dbReference type="RefSeq" id="WP_343814900.1">
    <property type="nucleotide sequence ID" value="NZ_BAAAFA010000002.1"/>
</dbReference>
<keyword evidence="6" id="KW-1185">Reference proteome</keyword>
<dbReference type="SUPFAM" id="SSF55073">
    <property type="entry name" value="Nucleotide cyclase"/>
    <property type="match status" value="1"/>
</dbReference>
<dbReference type="InterPro" id="IPR035919">
    <property type="entry name" value="EAL_sf"/>
</dbReference>
<keyword evidence="1" id="KW-0597">Phosphoprotein</keyword>
<dbReference type="SUPFAM" id="SSF141868">
    <property type="entry name" value="EAL domain-like"/>
    <property type="match status" value="1"/>
</dbReference>
<dbReference type="NCBIfam" id="TIGR00254">
    <property type="entry name" value="GGDEF"/>
    <property type="match status" value="1"/>
</dbReference>
<dbReference type="PANTHER" id="PTHR44757">
    <property type="entry name" value="DIGUANYLATE CYCLASE DGCP"/>
    <property type="match status" value="1"/>
</dbReference>
<evidence type="ECO:0000256" key="1">
    <source>
        <dbReference type="PROSITE-ProRule" id="PRU00169"/>
    </source>
</evidence>
<dbReference type="CDD" id="cd01949">
    <property type="entry name" value="GGDEF"/>
    <property type="match status" value="1"/>
</dbReference>
<feature type="domain" description="Response regulatory" evidence="2">
    <location>
        <begin position="2"/>
        <end position="120"/>
    </location>
</feature>
<dbReference type="InterPro" id="IPR011006">
    <property type="entry name" value="CheY-like_superfamily"/>
</dbReference>
<evidence type="ECO:0000313" key="5">
    <source>
        <dbReference type="EMBL" id="GAA0812402.1"/>
    </source>
</evidence>
<evidence type="ECO:0000259" key="2">
    <source>
        <dbReference type="PROSITE" id="PS50110"/>
    </source>
</evidence>
<dbReference type="Gene3D" id="3.40.50.2300">
    <property type="match status" value="1"/>
</dbReference>
<reference evidence="5 6" key="1">
    <citation type="journal article" date="2019" name="Int. J. Syst. Evol. Microbiol.">
        <title>The Global Catalogue of Microorganisms (GCM) 10K type strain sequencing project: providing services to taxonomists for standard genome sequencing and annotation.</title>
        <authorList>
            <consortium name="The Broad Institute Genomics Platform"/>
            <consortium name="The Broad Institute Genome Sequencing Center for Infectious Disease"/>
            <person name="Wu L."/>
            <person name="Ma J."/>
        </authorList>
    </citation>
    <scope>NUCLEOTIDE SEQUENCE [LARGE SCALE GENOMIC DNA]</scope>
    <source>
        <strain evidence="5 6">JCM 15608</strain>
    </source>
</reference>
<proteinExistence type="predicted"/>
<dbReference type="PROSITE" id="PS50110">
    <property type="entry name" value="RESPONSE_REGULATORY"/>
    <property type="match status" value="1"/>
</dbReference>
<dbReference type="Gene3D" id="3.20.20.450">
    <property type="entry name" value="EAL domain"/>
    <property type="match status" value="1"/>
</dbReference>
<gene>
    <name evidence="5" type="ORF">GCM10009111_06260</name>
</gene>
<dbReference type="EMBL" id="BAAAFA010000002">
    <property type="protein sequence ID" value="GAA0812402.1"/>
    <property type="molecule type" value="Genomic_DNA"/>
</dbReference>
<evidence type="ECO:0000313" key="6">
    <source>
        <dbReference type="Proteomes" id="UP001500021"/>
    </source>
</evidence>
<dbReference type="InterPro" id="IPR052155">
    <property type="entry name" value="Biofilm_reg_signaling"/>
</dbReference>
<dbReference type="CDD" id="cd00156">
    <property type="entry name" value="REC"/>
    <property type="match status" value="1"/>
</dbReference>
<feature type="modified residue" description="4-aspartylphosphate" evidence="1">
    <location>
        <position position="53"/>
    </location>
</feature>
<dbReference type="SMART" id="SM00052">
    <property type="entry name" value="EAL"/>
    <property type="match status" value="1"/>
</dbReference>
<evidence type="ECO:0000259" key="3">
    <source>
        <dbReference type="PROSITE" id="PS50883"/>
    </source>
</evidence>
<dbReference type="InterPro" id="IPR029787">
    <property type="entry name" value="Nucleotide_cyclase"/>
</dbReference>
<comment type="caution">
    <text evidence="5">The sequence shown here is derived from an EMBL/GenBank/DDBJ whole genome shotgun (WGS) entry which is preliminary data.</text>
</comment>
<dbReference type="Pfam" id="PF00990">
    <property type="entry name" value="GGDEF"/>
    <property type="match status" value="1"/>
</dbReference>
<dbReference type="InterPro" id="IPR001633">
    <property type="entry name" value="EAL_dom"/>
</dbReference>
<dbReference type="Proteomes" id="UP001500021">
    <property type="component" value="Unassembled WGS sequence"/>
</dbReference>
<feature type="domain" description="GGDEF" evidence="4">
    <location>
        <begin position="171"/>
        <end position="304"/>
    </location>
</feature>
<dbReference type="PROSITE" id="PS50887">
    <property type="entry name" value="GGDEF"/>
    <property type="match status" value="1"/>
</dbReference>
<sequence length="563" mass="63536">MDILLVDDDQVDRAAIVRTLKKSNLNVNIVEAVTVDQGLELYSKHSFDIILLDYKMPARDGIEMILDIRNEFKGSGTAIVMMSTVEDENIALECIKAGAQDFLTKSDVSVKKLRRAILHSTTRHELEKQLFQTYQQVKQLAETDSLTGLPNRYFFDESLKLAITNNRRNNHTLALLLLDIDNFKLINDNFGHDVGDCLLNKTVSKIKGCLRGNELFSRLGGDEFAITLSNLESNEQALLVAQRIISAMQESIEISTSTINSTVSIGVAFHPCNGRTSEELFKYADIAMYRAKKLGRNQICCFEDEMQQKFHQRLKIELELREAINKQQFKLFYQPVIDPINESLTGFEALIRWQINDVIRTPDEFIEIAEETQQISAIGLWVIEEAISTLSKWNQGRRKPLTMAINVSAVQIGDFTVVEAISECLLKYNVPAHLIEIELTETTLLKDSMTSRQILASITEGGCHLSLDDFGTGYSSIAHLSNHPIDIVKIDKSLMPINSQDIRNIALVKGLVSMASILGLRVIAEGVETKQHSLFCQELNIGRAQGYYYSRPKSQHDIEKEYL</sequence>
<dbReference type="PANTHER" id="PTHR44757:SF2">
    <property type="entry name" value="BIOFILM ARCHITECTURE MAINTENANCE PROTEIN MBAA"/>
    <property type="match status" value="1"/>
</dbReference>
<dbReference type="Gene3D" id="3.30.70.270">
    <property type="match status" value="1"/>
</dbReference>
<feature type="domain" description="EAL" evidence="3">
    <location>
        <begin position="313"/>
        <end position="563"/>
    </location>
</feature>
<accession>A0ABN1L3Q5</accession>
<dbReference type="SMART" id="SM00448">
    <property type="entry name" value="REC"/>
    <property type="match status" value="1"/>
</dbReference>